<gene>
    <name evidence="1" type="ORF">GBAR_LOCUS10384</name>
</gene>
<organism evidence="1 2">
    <name type="scientific">Geodia barretti</name>
    <name type="common">Barrett's horny sponge</name>
    <dbReference type="NCBI Taxonomy" id="519541"/>
    <lineage>
        <taxon>Eukaryota</taxon>
        <taxon>Metazoa</taxon>
        <taxon>Porifera</taxon>
        <taxon>Demospongiae</taxon>
        <taxon>Heteroscleromorpha</taxon>
        <taxon>Tetractinellida</taxon>
        <taxon>Astrophorina</taxon>
        <taxon>Geodiidae</taxon>
        <taxon>Geodia</taxon>
    </lineage>
</organism>
<dbReference type="AlphaFoldDB" id="A0AA35RTL2"/>
<reference evidence="1" key="1">
    <citation type="submission" date="2023-03" db="EMBL/GenBank/DDBJ databases">
        <authorList>
            <person name="Steffen K."/>
            <person name="Cardenas P."/>
        </authorList>
    </citation>
    <scope>NUCLEOTIDE SEQUENCE</scope>
</reference>
<accession>A0AA35RTL2</accession>
<feature type="non-terminal residue" evidence="1">
    <location>
        <position position="1"/>
    </location>
</feature>
<protein>
    <submittedName>
        <fullName evidence="1">Uncharacterized protein</fullName>
    </submittedName>
</protein>
<proteinExistence type="predicted"/>
<dbReference type="Proteomes" id="UP001174909">
    <property type="component" value="Unassembled WGS sequence"/>
</dbReference>
<evidence type="ECO:0000313" key="2">
    <source>
        <dbReference type="Proteomes" id="UP001174909"/>
    </source>
</evidence>
<comment type="caution">
    <text evidence="1">The sequence shown here is derived from an EMBL/GenBank/DDBJ whole genome shotgun (WGS) entry which is preliminary data.</text>
</comment>
<dbReference type="EMBL" id="CASHTH010001586">
    <property type="protein sequence ID" value="CAI8017017.1"/>
    <property type="molecule type" value="Genomic_DNA"/>
</dbReference>
<sequence length="91" mass="10136">ISLLERLFVPERIPSTQRATKAVFCAAFYLAGLGLRLGPRERRPGNEANIRLFLCPSLPVYIGPLSVTQDLFTVGPPLPVPEWSHHAFPRV</sequence>
<evidence type="ECO:0000313" key="1">
    <source>
        <dbReference type="EMBL" id="CAI8017017.1"/>
    </source>
</evidence>
<keyword evidence="2" id="KW-1185">Reference proteome</keyword>
<name>A0AA35RTL2_GEOBA</name>